<sequence>MVANKKLTTNDALDFLKAVKDKYQDNREKYERFLSVMKDFRAQRAHTCDVISRVKELFKGQPELLLGFNTFLPMGFEITLEDDQRPSNLKSAHFDDAYEFVNKVKTRFENNDVFKSFLDVLKTYKKENKSFAELYQEVAILFQGHQDLLEEFHQFLPHYG</sequence>
<evidence type="ECO:0000256" key="3">
    <source>
        <dbReference type="ARBA" id="ARBA00022737"/>
    </source>
</evidence>
<dbReference type="PANTHER" id="PTHR12346:SF0">
    <property type="entry name" value="SIN3A, ISOFORM G"/>
    <property type="match status" value="1"/>
</dbReference>
<evidence type="ECO:0000256" key="2">
    <source>
        <dbReference type="ARBA" id="ARBA00022491"/>
    </source>
</evidence>
<keyword evidence="2" id="KW-0678">Repressor</keyword>
<comment type="subcellular location">
    <subcellularLocation>
        <location evidence="1 6">Nucleus</location>
    </subcellularLocation>
</comment>
<evidence type="ECO:0000256" key="6">
    <source>
        <dbReference type="PROSITE-ProRule" id="PRU00810"/>
    </source>
</evidence>
<dbReference type="GO" id="GO:0000122">
    <property type="term" value="P:negative regulation of transcription by RNA polymerase II"/>
    <property type="evidence" value="ECO:0007669"/>
    <property type="project" value="TreeGrafter"/>
</dbReference>
<evidence type="ECO:0000313" key="8">
    <source>
        <dbReference type="Proteomes" id="UP000694240"/>
    </source>
</evidence>
<dbReference type="FunFam" id="1.20.1160.11:FF:000003">
    <property type="entry name" value="Paired amphipathic helix SIN3-like protein"/>
    <property type="match status" value="1"/>
</dbReference>
<dbReference type="PANTHER" id="PTHR12346">
    <property type="entry name" value="SIN3B-RELATED"/>
    <property type="match status" value="1"/>
</dbReference>
<keyword evidence="3" id="KW-0677">Repeat</keyword>
<evidence type="ECO:0000256" key="4">
    <source>
        <dbReference type="ARBA" id="ARBA00023015"/>
    </source>
</evidence>
<proteinExistence type="predicted"/>
<evidence type="ECO:0000313" key="7">
    <source>
        <dbReference type="EMBL" id="KAG7586499.1"/>
    </source>
</evidence>
<comment type="caution">
    <text evidence="7">The sequence shown here is derived from an EMBL/GenBank/DDBJ whole genome shotgun (WGS) entry which is preliminary data.</text>
</comment>
<dbReference type="InterPro" id="IPR003822">
    <property type="entry name" value="PAH"/>
</dbReference>
<dbReference type="AlphaFoldDB" id="A0A8T2BJN5"/>
<evidence type="ECO:0000256" key="1">
    <source>
        <dbReference type="ARBA" id="ARBA00004123"/>
    </source>
</evidence>
<dbReference type="InterPro" id="IPR039774">
    <property type="entry name" value="Sin3-like"/>
</dbReference>
<protein>
    <submittedName>
        <fullName evidence="7">Paired amphipathic helix superfamily</fullName>
    </submittedName>
</protein>
<dbReference type="GO" id="GO:0000785">
    <property type="term" value="C:chromatin"/>
    <property type="evidence" value="ECO:0007669"/>
    <property type="project" value="TreeGrafter"/>
</dbReference>
<organism evidence="7 8">
    <name type="scientific">Arabidopsis thaliana x Arabidopsis arenosa</name>
    <dbReference type="NCBI Taxonomy" id="1240361"/>
    <lineage>
        <taxon>Eukaryota</taxon>
        <taxon>Viridiplantae</taxon>
        <taxon>Streptophyta</taxon>
        <taxon>Embryophyta</taxon>
        <taxon>Tracheophyta</taxon>
        <taxon>Spermatophyta</taxon>
        <taxon>Magnoliopsida</taxon>
        <taxon>eudicotyledons</taxon>
        <taxon>Gunneridae</taxon>
        <taxon>Pentapetalae</taxon>
        <taxon>rosids</taxon>
        <taxon>malvids</taxon>
        <taxon>Brassicales</taxon>
        <taxon>Brassicaceae</taxon>
        <taxon>Camelineae</taxon>
        <taxon>Arabidopsis</taxon>
    </lineage>
</organism>
<keyword evidence="8" id="KW-1185">Reference proteome</keyword>
<dbReference type="FunFam" id="1.20.1160.11:FF:000001">
    <property type="entry name" value="Paired amphipathic helix protein Sin3"/>
    <property type="match status" value="1"/>
</dbReference>
<evidence type="ECO:0000256" key="5">
    <source>
        <dbReference type="ARBA" id="ARBA00023242"/>
    </source>
</evidence>
<dbReference type="GO" id="GO:0000118">
    <property type="term" value="C:histone deacetylase complex"/>
    <property type="evidence" value="ECO:0007669"/>
    <property type="project" value="TreeGrafter"/>
</dbReference>
<keyword evidence="4" id="KW-0804">Transcription</keyword>
<dbReference type="PROSITE" id="PS51477">
    <property type="entry name" value="PAH"/>
    <property type="match status" value="2"/>
</dbReference>
<gene>
    <name evidence="7" type="ORF">ISN45_Aa02g017940</name>
</gene>
<reference evidence="7 8" key="1">
    <citation type="submission" date="2020-12" db="EMBL/GenBank/DDBJ databases">
        <title>Concerted genomic and epigenomic changes stabilize Arabidopsis allopolyploids.</title>
        <authorList>
            <person name="Chen Z."/>
        </authorList>
    </citation>
    <scope>NUCLEOTIDE SEQUENCE [LARGE SCALE GENOMIC DNA]</scope>
    <source>
        <strain evidence="7">Allo738</strain>
        <tissue evidence="7">Leaf</tissue>
    </source>
</reference>
<name>A0A8T2BJN5_9BRAS</name>
<accession>A0A8T2BJN5</accession>
<dbReference type="GO" id="GO:0003714">
    <property type="term" value="F:transcription corepressor activity"/>
    <property type="evidence" value="ECO:0007669"/>
    <property type="project" value="InterPro"/>
</dbReference>
<keyword evidence="5 6" id="KW-0539">Nucleus</keyword>
<dbReference type="Proteomes" id="UP000694240">
    <property type="component" value="Chromosome 7"/>
</dbReference>
<dbReference type="Pfam" id="PF02671">
    <property type="entry name" value="PAH"/>
    <property type="match status" value="2"/>
</dbReference>
<keyword evidence="4" id="KW-0805">Transcription regulation</keyword>
<dbReference type="EMBL" id="JAEFBK010000007">
    <property type="protein sequence ID" value="KAG7586499.1"/>
    <property type="molecule type" value="Genomic_DNA"/>
</dbReference>